<dbReference type="Pfam" id="PF03775">
    <property type="entry name" value="MinC_C"/>
    <property type="match status" value="1"/>
</dbReference>
<evidence type="ECO:0000256" key="7">
    <source>
        <dbReference type="SAM" id="MobiDB-lite"/>
    </source>
</evidence>
<dbReference type="InterPro" id="IPR013033">
    <property type="entry name" value="MinC"/>
</dbReference>
<evidence type="ECO:0000259" key="8">
    <source>
        <dbReference type="Pfam" id="PF03775"/>
    </source>
</evidence>
<sequence>MLISRNLTHLNKPSSAMLDIKFARIKAVTFALRPAPQKESLEALKKRLGPTPGVYSAEPAVLDFGSWPENELTEHAVELKAYAQLLEAAGVHLVEVRGNSDNLEVQAEALGLRFENSTTSVEPEETAPLAETSIDDKSKAAVDKLPETDNSPDQAEANQAEHPHVPEFDSARRTLVIDQPVRSGQKIYAQGADLIVMGQVSAGAEVIADGNVHVYGVLRGRALAGAAGDTQARIISTCFEAELVAVAGYYLTFEGGFPEENRSKPTLIHLDHGTEPAVLRLKAINIR</sequence>
<evidence type="ECO:0000256" key="5">
    <source>
        <dbReference type="ARBA" id="ARBA00025606"/>
    </source>
</evidence>
<proteinExistence type="inferred from homology"/>
<dbReference type="SUPFAM" id="SSF63848">
    <property type="entry name" value="Cell-division inhibitor MinC, C-terminal domain"/>
    <property type="match status" value="1"/>
</dbReference>
<evidence type="ECO:0000256" key="1">
    <source>
        <dbReference type="ARBA" id="ARBA00006291"/>
    </source>
</evidence>
<feature type="compositionally biased region" description="Basic and acidic residues" evidence="7">
    <location>
        <begin position="159"/>
        <end position="170"/>
    </location>
</feature>
<evidence type="ECO:0000259" key="9">
    <source>
        <dbReference type="Pfam" id="PF05209"/>
    </source>
</evidence>
<feature type="region of interest" description="Disordered" evidence="7">
    <location>
        <begin position="116"/>
        <end position="170"/>
    </location>
</feature>
<feature type="domain" description="Septum formation inhibitor MinC N-terminal" evidence="9">
    <location>
        <begin position="18"/>
        <end position="92"/>
    </location>
</feature>
<dbReference type="AlphaFoldDB" id="A0AA86J670"/>
<dbReference type="PANTHER" id="PTHR34108">
    <property type="entry name" value="SEPTUM SITE-DETERMINING PROTEIN MINC"/>
    <property type="match status" value="1"/>
</dbReference>
<dbReference type="InterPro" id="IPR005526">
    <property type="entry name" value="Septum_form_inhib_MinC_C"/>
</dbReference>
<dbReference type="Proteomes" id="UP001329151">
    <property type="component" value="Chromosome"/>
</dbReference>
<feature type="domain" description="Septum formation inhibitor MinC C-terminal" evidence="8">
    <location>
        <begin position="176"/>
        <end position="272"/>
    </location>
</feature>
<dbReference type="GO" id="GO:0000917">
    <property type="term" value="P:division septum assembly"/>
    <property type="evidence" value="ECO:0007669"/>
    <property type="project" value="UniProtKB-KW"/>
</dbReference>
<evidence type="ECO:0000256" key="3">
    <source>
        <dbReference type="ARBA" id="ARBA00023210"/>
    </source>
</evidence>
<evidence type="ECO:0000313" key="10">
    <source>
        <dbReference type="EMBL" id="BET25580.1"/>
    </source>
</evidence>
<dbReference type="GO" id="GO:0051302">
    <property type="term" value="P:regulation of cell division"/>
    <property type="evidence" value="ECO:0007669"/>
    <property type="project" value="InterPro"/>
</dbReference>
<dbReference type="GO" id="GO:0000902">
    <property type="term" value="P:cell morphogenesis"/>
    <property type="evidence" value="ECO:0007669"/>
    <property type="project" value="InterPro"/>
</dbReference>
<dbReference type="Gene3D" id="2.160.20.70">
    <property type="match status" value="1"/>
</dbReference>
<dbReference type="PANTHER" id="PTHR34108:SF1">
    <property type="entry name" value="SEPTUM SITE-DETERMINING PROTEIN MINC"/>
    <property type="match status" value="1"/>
</dbReference>
<dbReference type="NCBIfam" id="TIGR01222">
    <property type="entry name" value="minC"/>
    <property type="match status" value="1"/>
</dbReference>
<evidence type="ECO:0000256" key="6">
    <source>
        <dbReference type="HAMAP-Rule" id="MF_00267"/>
    </source>
</evidence>
<keyword evidence="4 6" id="KW-0131">Cell cycle</keyword>
<dbReference type="HAMAP" id="MF_00267">
    <property type="entry name" value="MinC"/>
    <property type="match status" value="1"/>
</dbReference>
<keyword evidence="11" id="KW-1185">Reference proteome</keyword>
<accession>A0AA86J670</accession>
<dbReference type="InterPro" id="IPR016098">
    <property type="entry name" value="CAP/MinC_C"/>
</dbReference>
<keyword evidence="3 6" id="KW-0717">Septation</keyword>
<protein>
    <recommendedName>
        <fullName evidence="6">Probable septum site-determining protein MinC</fullName>
    </recommendedName>
</protein>
<comment type="similarity">
    <text evidence="1 6">Belongs to the MinC family.</text>
</comment>
<dbReference type="KEGG" id="lto:RGQ30_10810"/>
<organism evidence="10 11">
    <name type="scientific">Limnobacter thiooxidans</name>
    <dbReference type="NCBI Taxonomy" id="131080"/>
    <lineage>
        <taxon>Bacteria</taxon>
        <taxon>Pseudomonadati</taxon>
        <taxon>Pseudomonadota</taxon>
        <taxon>Betaproteobacteria</taxon>
        <taxon>Burkholderiales</taxon>
        <taxon>Burkholderiaceae</taxon>
        <taxon>Limnobacter</taxon>
    </lineage>
</organism>
<dbReference type="InterPro" id="IPR036145">
    <property type="entry name" value="MinC_C_sf"/>
</dbReference>
<feature type="compositionally biased region" description="Polar residues" evidence="7">
    <location>
        <begin position="148"/>
        <end position="157"/>
    </location>
</feature>
<keyword evidence="2 6" id="KW-0132">Cell division</keyword>
<reference evidence="10 11" key="1">
    <citation type="submission" date="2023-10" db="EMBL/GenBank/DDBJ databases">
        <title>Complete Genome Sequence of Limnobacter thiooxidans CS-K2T, Isolated from freshwater lake sediments in Bavaria, Germany.</title>
        <authorList>
            <person name="Naruki M."/>
            <person name="Watanabe A."/>
            <person name="Warashina T."/>
            <person name="Morita T."/>
            <person name="Arakawa K."/>
        </authorList>
    </citation>
    <scope>NUCLEOTIDE SEQUENCE [LARGE SCALE GENOMIC DNA]</scope>
    <source>
        <strain evidence="10 11">CS-K2</strain>
    </source>
</reference>
<dbReference type="Pfam" id="PF05209">
    <property type="entry name" value="MinC_N"/>
    <property type="match status" value="1"/>
</dbReference>
<gene>
    <name evidence="6 10" type="primary">minC</name>
    <name evidence="10" type="ORF">RGQ30_10810</name>
</gene>
<name>A0AA86J670_9BURK</name>
<dbReference type="EMBL" id="AP028947">
    <property type="protein sequence ID" value="BET25580.1"/>
    <property type="molecule type" value="Genomic_DNA"/>
</dbReference>
<evidence type="ECO:0000313" key="11">
    <source>
        <dbReference type="Proteomes" id="UP001329151"/>
    </source>
</evidence>
<evidence type="ECO:0000256" key="4">
    <source>
        <dbReference type="ARBA" id="ARBA00023306"/>
    </source>
</evidence>
<dbReference type="GO" id="GO:1901891">
    <property type="term" value="P:regulation of cell septum assembly"/>
    <property type="evidence" value="ECO:0007669"/>
    <property type="project" value="InterPro"/>
</dbReference>
<dbReference type="InterPro" id="IPR007874">
    <property type="entry name" value="MinC_N"/>
</dbReference>
<comment type="function">
    <text evidence="5 6">Cell division inhibitor that blocks the formation of polar Z ring septums. Rapidly oscillates between the poles of the cell to destabilize FtsZ filaments that have formed before they mature into polar Z rings. Prevents FtsZ polymerization.</text>
</comment>
<evidence type="ECO:0000256" key="2">
    <source>
        <dbReference type="ARBA" id="ARBA00022618"/>
    </source>
</evidence>
<comment type="subunit">
    <text evidence="6">Interacts with MinD and FtsZ.</text>
</comment>
<dbReference type="Gene3D" id="3.30.70.260">
    <property type="match status" value="1"/>
</dbReference>
<feature type="compositionally biased region" description="Basic and acidic residues" evidence="7">
    <location>
        <begin position="134"/>
        <end position="147"/>
    </location>
</feature>